<dbReference type="PANTHER" id="PTHR42852">
    <property type="entry name" value="THIOL:DISULFIDE INTERCHANGE PROTEIN DSBE"/>
    <property type="match status" value="1"/>
</dbReference>
<dbReference type="InterPro" id="IPR013766">
    <property type="entry name" value="Thioredoxin_domain"/>
</dbReference>
<dbReference type="Pfam" id="PF14289">
    <property type="entry name" value="DUF4369"/>
    <property type="match status" value="1"/>
</dbReference>
<proteinExistence type="predicted"/>
<evidence type="ECO:0000313" key="7">
    <source>
        <dbReference type="Proteomes" id="UP000186917"/>
    </source>
</evidence>
<keyword evidence="4" id="KW-0676">Redox-active center</keyword>
<dbReference type="InterPro" id="IPR017937">
    <property type="entry name" value="Thioredoxin_CS"/>
</dbReference>
<dbReference type="InterPro" id="IPR025380">
    <property type="entry name" value="DUF4369"/>
</dbReference>
<evidence type="ECO:0000256" key="3">
    <source>
        <dbReference type="ARBA" id="ARBA00023157"/>
    </source>
</evidence>
<dbReference type="SUPFAM" id="SSF52833">
    <property type="entry name" value="Thioredoxin-like"/>
    <property type="match status" value="1"/>
</dbReference>
<evidence type="ECO:0000256" key="4">
    <source>
        <dbReference type="ARBA" id="ARBA00023284"/>
    </source>
</evidence>
<evidence type="ECO:0000256" key="1">
    <source>
        <dbReference type="ARBA" id="ARBA00004196"/>
    </source>
</evidence>
<dbReference type="GO" id="GO:0030313">
    <property type="term" value="C:cell envelope"/>
    <property type="evidence" value="ECO:0007669"/>
    <property type="project" value="UniProtKB-SubCell"/>
</dbReference>
<evidence type="ECO:0000259" key="5">
    <source>
        <dbReference type="PROSITE" id="PS51352"/>
    </source>
</evidence>
<dbReference type="AlphaFoldDB" id="A0A173MBQ1"/>
<keyword evidence="2" id="KW-0201">Cytochrome c-type biogenesis</keyword>
<dbReference type="GO" id="GO:0016209">
    <property type="term" value="F:antioxidant activity"/>
    <property type="evidence" value="ECO:0007669"/>
    <property type="project" value="InterPro"/>
</dbReference>
<dbReference type="Gene3D" id="3.40.30.10">
    <property type="entry name" value="Glutaredoxin"/>
    <property type="match status" value="1"/>
</dbReference>
<dbReference type="KEGG" id="fln:FLA_0961"/>
<name>A0A173MBQ1_9BACT</name>
<dbReference type="CDD" id="cd02966">
    <property type="entry name" value="TlpA_like_family"/>
    <property type="match status" value="1"/>
</dbReference>
<dbReference type="STRING" id="477680.SAMN05421788_11388"/>
<sequence length="387" mass="43361">MLKLKKSVVRRLFLFIVIVGVFQARSQTLTGHFAIEGRVIHFPEAGTVVLQYSQGNKRISDSVNMVNGAFSFKGMLDEPALATLTVKKLVPDTVKPFEFTYKNTFQFYLAPGLSSINAIDSLRNAQCTTSSSYVQHYNSFVSSIRAFRENNIDPVWAAIRASKADTATTKRLRMQLDSISNVEREVSYRSFMESHLASPVGLLAFSRYAGYVMNDSLEKLYHQLAPQIRALPSAQLYEKMFERMHAVTIGKIAPDFSLPDTKGKQVQLSAFRGKYVLLDFWASWCGPCRMENPAVVAAYKTYSGKNFEVLGVSLDKENGREAWLKAVEHDGLVWTNVWDLKQQKDSPAVQYGITAIPQNFLIDPDGKIVAINLHGEALAQKLKALLL</sequence>
<dbReference type="PANTHER" id="PTHR42852:SF6">
    <property type="entry name" value="THIOL:DISULFIDE INTERCHANGE PROTEIN DSBE"/>
    <property type="match status" value="1"/>
</dbReference>
<dbReference type="InterPro" id="IPR050553">
    <property type="entry name" value="Thioredoxin_ResA/DsbE_sf"/>
</dbReference>
<comment type="subcellular location">
    <subcellularLocation>
        <location evidence="1">Cell envelope</location>
    </subcellularLocation>
</comment>
<dbReference type="Proteomes" id="UP000186917">
    <property type="component" value="Unassembled WGS sequence"/>
</dbReference>
<organism evidence="6 7">
    <name type="scientific">Filimonas lacunae</name>
    <dbReference type="NCBI Taxonomy" id="477680"/>
    <lineage>
        <taxon>Bacteria</taxon>
        <taxon>Pseudomonadati</taxon>
        <taxon>Bacteroidota</taxon>
        <taxon>Chitinophagia</taxon>
        <taxon>Chitinophagales</taxon>
        <taxon>Chitinophagaceae</taxon>
        <taxon>Filimonas</taxon>
    </lineage>
</organism>
<dbReference type="InterPro" id="IPR000866">
    <property type="entry name" value="AhpC/TSA"/>
</dbReference>
<dbReference type="Pfam" id="PF00578">
    <property type="entry name" value="AhpC-TSA"/>
    <property type="match status" value="1"/>
</dbReference>
<feature type="domain" description="Thioredoxin" evidence="5">
    <location>
        <begin position="247"/>
        <end position="387"/>
    </location>
</feature>
<dbReference type="EMBL" id="FTOR01000013">
    <property type="protein sequence ID" value="SIT33728.1"/>
    <property type="molecule type" value="Genomic_DNA"/>
</dbReference>
<keyword evidence="7" id="KW-1185">Reference proteome</keyword>
<dbReference type="PROSITE" id="PS00194">
    <property type="entry name" value="THIOREDOXIN_1"/>
    <property type="match status" value="1"/>
</dbReference>
<evidence type="ECO:0000313" key="6">
    <source>
        <dbReference type="EMBL" id="SIT33728.1"/>
    </source>
</evidence>
<dbReference type="GO" id="GO:0017004">
    <property type="term" value="P:cytochrome complex assembly"/>
    <property type="evidence" value="ECO:0007669"/>
    <property type="project" value="UniProtKB-KW"/>
</dbReference>
<reference evidence="7" key="1">
    <citation type="submission" date="2017-01" db="EMBL/GenBank/DDBJ databases">
        <authorList>
            <person name="Varghese N."/>
            <person name="Submissions S."/>
        </authorList>
    </citation>
    <scope>NUCLEOTIDE SEQUENCE [LARGE SCALE GENOMIC DNA]</scope>
    <source>
        <strain evidence="7">DSM 21054</strain>
    </source>
</reference>
<protein>
    <submittedName>
        <fullName evidence="6">Peroxiredoxin</fullName>
    </submittedName>
</protein>
<dbReference type="PROSITE" id="PS51352">
    <property type="entry name" value="THIOREDOXIN_2"/>
    <property type="match status" value="1"/>
</dbReference>
<evidence type="ECO:0000256" key="2">
    <source>
        <dbReference type="ARBA" id="ARBA00022748"/>
    </source>
</evidence>
<dbReference type="GO" id="GO:0016491">
    <property type="term" value="F:oxidoreductase activity"/>
    <property type="evidence" value="ECO:0007669"/>
    <property type="project" value="InterPro"/>
</dbReference>
<gene>
    <name evidence="6" type="ORF">SAMN05421788_11388</name>
</gene>
<keyword evidence="3" id="KW-1015">Disulfide bond</keyword>
<dbReference type="InterPro" id="IPR036249">
    <property type="entry name" value="Thioredoxin-like_sf"/>
</dbReference>
<accession>A0A173MBQ1</accession>